<evidence type="ECO:0000313" key="3">
    <source>
        <dbReference type="Proteomes" id="UP000198908"/>
    </source>
</evidence>
<proteinExistence type="predicted"/>
<dbReference type="Proteomes" id="UP000198908">
    <property type="component" value="Unassembled WGS sequence"/>
</dbReference>
<keyword evidence="3" id="KW-1185">Reference proteome</keyword>
<dbReference type="STRING" id="416944.SAMN05421548_10594"/>
<accession>A0A1G6K4F3</accession>
<gene>
    <name evidence="2" type="ORF">SAMN05421548_10594</name>
</gene>
<dbReference type="EMBL" id="FMYQ01000005">
    <property type="protein sequence ID" value="SDC25813.1"/>
    <property type="molecule type" value="Genomic_DNA"/>
</dbReference>
<evidence type="ECO:0000256" key="1">
    <source>
        <dbReference type="SAM" id="Coils"/>
    </source>
</evidence>
<reference evidence="3" key="1">
    <citation type="submission" date="2016-09" db="EMBL/GenBank/DDBJ databases">
        <authorList>
            <person name="Varghese N."/>
            <person name="Submissions S."/>
        </authorList>
    </citation>
    <scope>NUCLEOTIDE SEQUENCE [LARGE SCALE GENOMIC DNA]</scope>
    <source>
        <strain evidence="3">TNe-862</strain>
    </source>
</reference>
<feature type="coiled-coil region" evidence="1">
    <location>
        <begin position="29"/>
        <end position="60"/>
    </location>
</feature>
<dbReference type="AlphaFoldDB" id="A0A1G6K4F3"/>
<name>A0A1G6K4F3_9BURK</name>
<organism evidence="2 3">
    <name type="scientific">Paraburkholderia lycopersici</name>
    <dbReference type="NCBI Taxonomy" id="416944"/>
    <lineage>
        <taxon>Bacteria</taxon>
        <taxon>Pseudomonadati</taxon>
        <taxon>Pseudomonadota</taxon>
        <taxon>Betaproteobacteria</taxon>
        <taxon>Burkholderiales</taxon>
        <taxon>Burkholderiaceae</taxon>
        <taxon>Paraburkholderia</taxon>
    </lineage>
</organism>
<keyword evidence="1" id="KW-0175">Coiled coil</keyword>
<protein>
    <submittedName>
        <fullName evidence="2">DNA binding domain-containing protein, excisionase family</fullName>
    </submittedName>
</protein>
<evidence type="ECO:0000313" key="2">
    <source>
        <dbReference type="EMBL" id="SDC25813.1"/>
    </source>
</evidence>
<sequence>MEKFGDLARRLRVRMTRSTNRENSLDCRAADAINQLQANNEALEAENRRLEAENRTLREGKLVPAAEAEQQVEAQDALLALAPALGLRKVAELLGVSYTTVYVHKEKLGFFQVGNQWRVWPEKLKEMTSGSPPQPAGLR</sequence>